<dbReference type="SUPFAM" id="SSF55874">
    <property type="entry name" value="ATPase domain of HSP90 chaperone/DNA topoisomerase II/histidine kinase"/>
    <property type="match status" value="1"/>
</dbReference>
<dbReference type="SMART" id="SM00388">
    <property type="entry name" value="HisKA"/>
    <property type="match status" value="1"/>
</dbReference>
<feature type="region of interest" description="Disordered" evidence="21">
    <location>
        <begin position="1151"/>
        <end position="1190"/>
    </location>
</feature>
<feature type="compositionally biased region" description="Low complexity" evidence="21">
    <location>
        <begin position="1151"/>
        <end position="1162"/>
    </location>
</feature>
<evidence type="ECO:0000259" key="25">
    <source>
        <dbReference type="PROSITE" id="PS50113"/>
    </source>
</evidence>
<feature type="modified residue" description="Phosphohistidine" evidence="18">
    <location>
        <position position="1093"/>
    </location>
</feature>
<evidence type="ECO:0000256" key="20">
    <source>
        <dbReference type="PROSITE-ProRule" id="PRU00244"/>
    </source>
</evidence>
<evidence type="ECO:0000256" key="15">
    <source>
        <dbReference type="ARBA" id="ARBA00023136"/>
    </source>
</evidence>
<dbReference type="InterPro" id="IPR004358">
    <property type="entry name" value="Sig_transdc_His_kin-like_C"/>
</dbReference>
<dbReference type="PANTHER" id="PTHR43047:SF64">
    <property type="entry name" value="HISTIDINE KINASE CONTAINING CHEY-HOMOLOGOUS RECEIVER DOMAIN AND PAS DOMAIN-RELATED"/>
    <property type="match status" value="1"/>
</dbReference>
<evidence type="ECO:0000256" key="9">
    <source>
        <dbReference type="ARBA" id="ARBA00022729"/>
    </source>
</evidence>
<evidence type="ECO:0000259" key="27">
    <source>
        <dbReference type="PROSITE" id="PS50924"/>
    </source>
</evidence>
<dbReference type="Gene3D" id="3.30.450.20">
    <property type="entry name" value="PAS domain"/>
    <property type="match status" value="3"/>
</dbReference>
<feature type="domain" description="HPt" evidence="26">
    <location>
        <begin position="1054"/>
        <end position="1148"/>
    </location>
</feature>
<dbReference type="GO" id="GO:0005886">
    <property type="term" value="C:plasma membrane"/>
    <property type="evidence" value="ECO:0007669"/>
    <property type="project" value="UniProtKB-SubCell"/>
</dbReference>
<feature type="domain" description="Histidine kinase" evidence="22">
    <location>
        <begin position="661"/>
        <end position="877"/>
    </location>
</feature>
<dbReference type="PROSITE" id="PS50113">
    <property type="entry name" value="PAC"/>
    <property type="match status" value="2"/>
</dbReference>
<evidence type="ECO:0000256" key="16">
    <source>
        <dbReference type="ARBA" id="ARBA00058004"/>
    </source>
</evidence>
<feature type="domain" description="PAS" evidence="24">
    <location>
        <begin position="536"/>
        <end position="562"/>
    </location>
</feature>
<evidence type="ECO:0000256" key="14">
    <source>
        <dbReference type="ARBA" id="ARBA00023026"/>
    </source>
</evidence>
<evidence type="ECO:0000256" key="13">
    <source>
        <dbReference type="ARBA" id="ARBA00023012"/>
    </source>
</evidence>
<dbReference type="InterPro" id="IPR003661">
    <property type="entry name" value="HisK_dim/P_dom"/>
</dbReference>
<dbReference type="EMBL" id="FNPE01000003">
    <property type="protein sequence ID" value="SDY18319.1"/>
    <property type="molecule type" value="Genomic_DNA"/>
</dbReference>
<feature type="domain" description="MHYT" evidence="27">
    <location>
        <begin position="21"/>
        <end position="213"/>
    </location>
</feature>
<dbReference type="InterPro" id="IPR001610">
    <property type="entry name" value="PAC"/>
</dbReference>
<dbReference type="InterPro" id="IPR000014">
    <property type="entry name" value="PAS"/>
</dbReference>
<evidence type="ECO:0000256" key="11">
    <source>
        <dbReference type="ARBA" id="ARBA00022840"/>
    </source>
</evidence>
<dbReference type="InterPro" id="IPR036097">
    <property type="entry name" value="HisK_dim/P_sf"/>
</dbReference>
<keyword evidence="14" id="KW-0843">Virulence</keyword>
<evidence type="ECO:0000259" key="26">
    <source>
        <dbReference type="PROSITE" id="PS50894"/>
    </source>
</evidence>
<feature type="domain" description="PAS" evidence="24">
    <location>
        <begin position="392"/>
        <end position="466"/>
    </location>
</feature>
<dbReference type="Pfam" id="PF03707">
    <property type="entry name" value="MHYT"/>
    <property type="match status" value="2"/>
</dbReference>
<dbReference type="RefSeq" id="WP_016447219.1">
    <property type="nucleotide sequence ID" value="NZ_CP141274.1"/>
</dbReference>
<evidence type="ECO:0000256" key="21">
    <source>
        <dbReference type="SAM" id="MobiDB-lite"/>
    </source>
</evidence>
<dbReference type="InterPro" id="IPR000700">
    <property type="entry name" value="PAS-assoc_C"/>
</dbReference>
<gene>
    <name evidence="28" type="ORF">SAMN05421547_10324</name>
</gene>
<feature type="transmembrane region" description="Helical" evidence="20">
    <location>
        <begin position="189"/>
        <end position="210"/>
    </location>
</feature>
<dbReference type="Pfam" id="PF08448">
    <property type="entry name" value="PAS_4"/>
    <property type="match status" value="1"/>
</dbReference>
<dbReference type="CDD" id="cd00130">
    <property type="entry name" value="PAS"/>
    <property type="match status" value="3"/>
</dbReference>
<evidence type="ECO:0000256" key="10">
    <source>
        <dbReference type="ARBA" id="ARBA00022777"/>
    </source>
</evidence>
<dbReference type="CDD" id="cd00088">
    <property type="entry name" value="HPT"/>
    <property type="match status" value="1"/>
</dbReference>
<name>A0A1H3HUE5_9BURK</name>
<dbReference type="InterPro" id="IPR003594">
    <property type="entry name" value="HATPase_dom"/>
</dbReference>
<reference evidence="28 29" key="1">
    <citation type="submission" date="2016-10" db="EMBL/GenBank/DDBJ databases">
        <authorList>
            <person name="de Groot N.N."/>
        </authorList>
    </citation>
    <scope>NUCLEOTIDE SEQUENCE [LARGE SCALE GENOMIC DNA]</scope>
    <source>
        <strain evidence="28 29">LMG 24775</strain>
    </source>
</reference>
<evidence type="ECO:0000313" key="28">
    <source>
        <dbReference type="EMBL" id="SDY18319.1"/>
    </source>
</evidence>
<feature type="compositionally biased region" description="Low complexity" evidence="21">
    <location>
        <begin position="1174"/>
        <end position="1190"/>
    </location>
</feature>
<dbReference type="SUPFAM" id="SSF55785">
    <property type="entry name" value="PYP-like sensor domain (PAS domain)"/>
    <property type="match status" value="3"/>
</dbReference>
<dbReference type="Pfam" id="PF02518">
    <property type="entry name" value="HATPase_c"/>
    <property type="match status" value="1"/>
</dbReference>
<feature type="domain" description="PAS" evidence="24">
    <location>
        <begin position="264"/>
        <end position="316"/>
    </location>
</feature>
<dbReference type="PANTHER" id="PTHR43047">
    <property type="entry name" value="TWO-COMPONENT HISTIDINE PROTEIN KINASE"/>
    <property type="match status" value="1"/>
</dbReference>
<feature type="transmembrane region" description="Helical" evidence="20">
    <location>
        <begin position="20"/>
        <end position="46"/>
    </location>
</feature>
<evidence type="ECO:0000256" key="4">
    <source>
        <dbReference type="ARBA" id="ARBA00022475"/>
    </source>
</evidence>
<dbReference type="PROSITE" id="PS50110">
    <property type="entry name" value="RESPONSE_REGULATORY"/>
    <property type="match status" value="1"/>
</dbReference>
<dbReference type="CDD" id="cd17546">
    <property type="entry name" value="REC_hyHK_CKI1_RcsC-like"/>
    <property type="match status" value="1"/>
</dbReference>
<keyword evidence="8 20" id="KW-0812">Transmembrane</keyword>
<evidence type="ECO:0000259" key="22">
    <source>
        <dbReference type="PROSITE" id="PS50109"/>
    </source>
</evidence>
<keyword evidence="12 20" id="KW-1133">Transmembrane helix</keyword>
<dbReference type="NCBIfam" id="TIGR00229">
    <property type="entry name" value="sensory_box"/>
    <property type="match status" value="3"/>
</dbReference>
<dbReference type="Gene3D" id="3.30.565.10">
    <property type="entry name" value="Histidine kinase-like ATPase, C-terminal domain"/>
    <property type="match status" value="1"/>
</dbReference>
<evidence type="ECO:0000256" key="5">
    <source>
        <dbReference type="ARBA" id="ARBA00022519"/>
    </source>
</evidence>
<evidence type="ECO:0000256" key="6">
    <source>
        <dbReference type="ARBA" id="ARBA00022553"/>
    </source>
</evidence>
<protein>
    <recommendedName>
        <fullName evidence="17">Virulence sensor protein BvgS</fullName>
        <ecNumber evidence="3">2.7.13.3</ecNumber>
    </recommendedName>
</protein>
<dbReference type="SMART" id="SM00091">
    <property type="entry name" value="PAS"/>
    <property type="match status" value="3"/>
</dbReference>
<dbReference type="EC" id="2.7.13.3" evidence="3"/>
<dbReference type="InterPro" id="IPR008207">
    <property type="entry name" value="Sig_transdc_His_kin_Hpt_dom"/>
</dbReference>
<dbReference type="InterPro" id="IPR013656">
    <property type="entry name" value="PAS_4"/>
</dbReference>
<sequence length="1262" mass="138201">MSWDQIFVLGWAPHPQWFQWLHPGLVTLSVLVAVATSVMAMQIAGLARDAASPRIRRVGVLTGAFCLGAGIWAMHFIGMLAFVPCTFGDYDPWITTLSMLPSMLASWLALTLMVRPQLSTQALVGGGVLMGLGIGSMHYIGMAAAQTWTSMLYDPWGVLLSVIVAAGMAMLSLWVRFRLGNTGRLWPTLVAGIVMGLAISCMHYAGLYALRLKPEIDVLAQVESPTHALLVFSIVGMVVLIFGLVFAVNMTLRYRQIYRQVQRSESRLRAVVETAVDGIVMINGRGSIVSFNGAAERLLGWTAQEVVGRSASLLMPASGCDGDGGSLQKHLATGFAGLLGSSRDINAMHKDGTQIAVRLAVGRVAIAGDPLYVGFVTDIRERRQMLQSLRRSEEQYRTLINNVPGTTFRCLYDGKWTPLLLSRSIEELTGWTEQDFTDGLTGWDRLIHAEDRDRLEAAVAHSLARRQTYNADYRLLHRDGSTRWVSETGRGVFNEQDELTWIDGVIMDQTAARARNAEFEGTVRAIDLSLATIEYDLRGHVLRANRNFLDLFGYRLDEVAGRHHGMFCEPGYAHSPEHVQFWRRLAEGEFQAGEFLRCGHEGRRIWVQATYNPIRGADGRPYKIVKLLTDISAQRKLAQELVLAKEHAEAAAAARSTFLANMSHEIRTPMNAIIGFTEALRETALQPTQARYLDTVHYAARSMLRLLNDILDTAKLDKGAVELEIEDFSVRELCQQILASLRITADRKGLDLRLDYDPHTPAALRGDGMRVQQILVNLLGNAVKFTERGHVLLRVRYEQGVLQLDVHDTGIGIAAEKIHRIFDPFAQADASTTRRFGGTGLGTTISRQLAELMGGSIQLHSTVGVGTVFEVRLPLPVGESPLSERGAASRGLPPLHILAVDDVPENLELLQINFSSQNHQMVLAHDGAEALRCVQAQEPPFDVVLMDLQMPGMDGLAAARAIRVWERQLQRRPVPIVALSASVLEKDRSDATAAGMDGFASKPLDMARLQAEIARLLSLQVALKEARPPAPASAQPGLPDVTVDWASGIALWGRVDPLVAAIRRFLNEQLDLADRLRRALQRPGPEALIGLAHRVRGAAGNLGLQAVYRLASRLEGLAQEGAGQPQLLALIDQLHQALDAVARELRQRHPAAMPMAEAQGAASGEAPGQAQGHAWAQAEGDAAPQAGAPALPADARPWLERIVAALHSGELDGQAMQALVRMLTAEQLQPLQQALDNFDFERAQECAQQLQQQLPSNDGDRA</sequence>
<feature type="transmembrane region" description="Helical" evidence="20">
    <location>
        <begin position="230"/>
        <end position="252"/>
    </location>
</feature>
<keyword evidence="13" id="KW-0902">Two-component regulatory system</keyword>
<keyword evidence="5" id="KW-0997">Cell inner membrane</keyword>
<dbReference type="SMART" id="SM00448">
    <property type="entry name" value="REC"/>
    <property type="match status" value="1"/>
</dbReference>
<evidence type="ECO:0000256" key="18">
    <source>
        <dbReference type="PROSITE-ProRule" id="PRU00110"/>
    </source>
</evidence>
<evidence type="ECO:0000256" key="8">
    <source>
        <dbReference type="ARBA" id="ARBA00022692"/>
    </source>
</evidence>
<keyword evidence="10" id="KW-0418">Kinase</keyword>
<feature type="transmembrane region" description="Helical" evidence="20">
    <location>
        <begin position="156"/>
        <end position="177"/>
    </location>
</feature>
<evidence type="ECO:0000256" key="7">
    <source>
        <dbReference type="ARBA" id="ARBA00022679"/>
    </source>
</evidence>
<dbReference type="Pfam" id="PF00512">
    <property type="entry name" value="HisKA"/>
    <property type="match status" value="1"/>
</dbReference>
<dbReference type="PROSITE" id="PS50894">
    <property type="entry name" value="HPT"/>
    <property type="match status" value="1"/>
</dbReference>
<dbReference type="InterPro" id="IPR036890">
    <property type="entry name" value="HATPase_C_sf"/>
</dbReference>
<evidence type="ECO:0000259" key="24">
    <source>
        <dbReference type="PROSITE" id="PS50112"/>
    </source>
</evidence>
<dbReference type="GO" id="GO:0000155">
    <property type="term" value="F:phosphorelay sensor kinase activity"/>
    <property type="evidence" value="ECO:0007669"/>
    <property type="project" value="InterPro"/>
</dbReference>
<keyword evidence="15 20" id="KW-0472">Membrane</keyword>
<dbReference type="Pfam" id="PF00989">
    <property type="entry name" value="PAS"/>
    <property type="match status" value="1"/>
</dbReference>
<dbReference type="InterPro" id="IPR005467">
    <property type="entry name" value="His_kinase_dom"/>
</dbReference>
<organism evidence="28 29">
    <name type="scientific">Delftia lacustris</name>
    <dbReference type="NCBI Taxonomy" id="558537"/>
    <lineage>
        <taxon>Bacteria</taxon>
        <taxon>Pseudomonadati</taxon>
        <taxon>Pseudomonadota</taxon>
        <taxon>Betaproteobacteria</taxon>
        <taxon>Burkholderiales</taxon>
        <taxon>Comamonadaceae</taxon>
        <taxon>Delftia</taxon>
    </lineage>
</organism>
<evidence type="ECO:0000256" key="12">
    <source>
        <dbReference type="ARBA" id="ARBA00022989"/>
    </source>
</evidence>
<evidence type="ECO:0000256" key="3">
    <source>
        <dbReference type="ARBA" id="ARBA00012438"/>
    </source>
</evidence>
<evidence type="ECO:0000256" key="1">
    <source>
        <dbReference type="ARBA" id="ARBA00000085"/>
    </source>
</evidence>
<dbReference type="Pfam" id="PF01627">
    <property type="entry name" value="Hpt"/>
    <property type="match status" value="1"/>
</dbReference>
<feature type="modified residue" description="4-aspartylphosphate" evidence="19">
    <location>
        <position position="947"/>
    </location>
</feature>
<dbReference type="Proteomes" id="UP000183417">
    <property type="component" value="Unassembled WGS sequence"/>
</dbReference>
<dbReference type="SUPFAM" id="SSF47384">
    <property type="entry name" value="Homodimeric domain of signal transducing histidine kinase"/>
    <property type="match status" value="1"/>
</dbReference>
<dbReference type="CDD" id="cd00082">
    <property type="entry name" value="HisKA"/>
    <property type="match status" value="1"/>
</dbReference>
<accession>A0A1H3HUE5</accession>
<evidence type="ECO:0000256" key="2">
    <source>
        <dbReference type="ARBA" id="ARBA00004429"/>
    </source>
</evidence>
<dbReference type="PROSITE" id="PS50112">
    <property type="entry name" value="PAS"/>
    <property type="match status" value="3"/>
</dbReference>
<evidence type="ECO:0000256" key="17">
    <source>
        <dbReference type="ARBA" id="ARBA00070152"/>
    </source>
</evidence>
<dbReference type="Gene3D" id="3.40.50.2300">
    <property type="match status" value="1"/>
</dbReference>
<feature type="domain" description="PAC" evidence="25">
    <location>
        <begin position="469"/>
        <end position="521"/>
    </location>
</feature>
<dbReference type="SUPFAM" id="SSF52172">
    <property type="entry name" value="CheY-like"/>
    <property type="match status" value="1"/>
</dbReference>
<dbReference type="SUPFAM" id="SSF47226">
    <property type="entry name" value="Histidine-containing phosphotransfer domain, HPT domain"/>
    <property type="match status" value="1"/>
</dbReference>
<dbReference type="InterPro" id="IPR013655">
    <property type="entry name" value="PAS_fold_3"/>
</dbReference>
<comment type="subcellular location">
    <subcellularLocation>
        <location evidence="2">Cell inner membrane</location>
        <topology evidence="2">Multi-pass membrane protein</topology>
    </subcellularLocation>
</comment>
<dbReference type="PROSITE" id="PS50924">
    <property type="entry name" value="MHYT"/>
    <property type="match status" value="1"/>
</dbReference>
<feature type="transmembrane region" description="Helical" evidence="20">
    <location>
        <begin position="93"/>
        <end position="110"/>
    </location>
</feature>
<dbReference type="InterPro" id="IPR005330">
    <property type="entry name" value="MHYT_dom"/>
</dbReference>
<dbReference type="SMART" id="SM00086">
    <property type="entry name" value="PAC"/>
    <property type="match status" value="3"/>
</dbReference>
<dbReference type="InterPro" id="IPR011006">
    <property type="entry name" value="CheY-like_superfamily"/>
</dbReference>
<keyword evidence="7" id="KW-0808">Transferase</keyword>
<dbReference type="GO" id="GO:0006355">
    <property type="term" value="P:regulation of DNA-templated transcription"/>
    <property type="evidence" value="ECO:0007669"/>
    <property type="project" value="InterPro"/>
</dbReference>
<evidence type="ECO:0000256" key="19">
    <source>
        <dbReference type="PROSITE-ProRule" id="PRU00169"/>
    </source>
</evidence>
<dbReference type="SMART" id="SM00387">
    <property type="entry name" value="HATPase_c"/>
    <property type="match status" value="1"/>
</dbReference>
<dbReference type="CDD" id="cd16922">
    <property type="entry name" value="HATPase_EvgS-ArcB-TorS-like"/>
    <property type="match status" value="1"/>
</dbReference>
<dbReference type="Gene3D" id="1.10.287.130">
    <property type="match status" value="1"/>
</dbReference>
<keyword evidence="11" id="KW-0067">ATP-binding</keyword>
<dbReference type="Pfam" id="PF08447">
    <property type="entry name" value="PAS_3"/>
    <property type="match status" value="1"/>
</dbReference>
<dbReference type="Pfam" id="PF00072">
    <property type="entry name" value="Response_reg"/>
    <property type="match status" value="1"/>
</dbReference>
<feature type="transmembrane region" description="Helical" evidence="20">
    <location>
        <begin position="58"/>
        <end position="81"/>
    </location>
</feature>
<keyword evidence="9" id="KW-0732">Signal</keyword>
<dbReference type="FunFam" id="3.30.565.10:FF:000010">
    <property type="entry name" value="Sensor histidine kinase RcsC"/>
    <property type="match status" value="1"/>
</dbReference>
<dbReference type="InterPro" id="IPR036641">
    <property type="entry name" value="HPT_dom_sf"/>
</dbReference>
<proteinExistence type="predicted"/>
<keyword evidence="11" id="KW-0547">Nucleotide-binding</keyword>
<feature type="transmembrane region" description="Helical" evidence="20">
    <location>
        <begin position="122"/>
        <end position="144"/>
    </location>
</feature>
<dbReference type="PRINTS" id="PR00344">
    <property type="entry name" value="BCTRLSENSOR"/>
</dbReference>
<dbReference type="AlphaFoldDB" id="A0A1H3HUE5"/>
<dbReference type="InterPro" id="IPR013767">
    <property type="entry name" value="PAS_fold"/>
</dbReference>
<keyword evidence="4" id="KW-1003">Cell membrane</keyword>
<feature type="domain" description="Response regulatory" evidence="23">
    <location>
        <begin position="896"/>
        <end position="1017"/>
    </location>
</feature>
<dbReference type="InterPro" id="IPR001789">
    <property type="entry name" value="Sig_transdc_resp-reg_receiver"/>
</dbReference>
<feature type="domain" description="PAC" evidence="25">
    <location>
        <begin position="591"/>
        <end position="643"/>
    </location>
</feature>
<comment type="catalytic activity">
    <reaction evidence="1">
        <text>ATP + protein L-histidine = ADP + protein N-phospho-L-histidine.</text>
        <dbReference type="EC" id="2.7.13.3"/>
    </reaction>
</comment>
<dbReference type="InterPro" id="IPR035965">
    <property type="entry name" value="PAS-like_dom_sf"/>
</dbReference>
<dbReference type="Gene3D" id="1.20.120.160">
    <property type="entry name" value="HPT domain"/>
    <property type="match status" value="1"/>
</dbReference>
<comment type="function">
    <text evidence="16">Member of the two-component regulatory system BvgS/BvgA. Phosphorylates BvgA via a four-step phosphorelay in response to environmental signals.</text>
</comment>
<dbReference type="GeneID" id="94689261"/>
<evidence type="ECO:0000313" key="29">
    <source>
        <dbReference type="Proteomes" id="UP000183417"/>
    </source>
</evidence>
<dbReference type="PROSITE" id="PS50109">
    <property type="entry name" value="HIS_KIN"/>
    <property type="match status" value="1"/>
</dbReference>
<keyword evidence="6 19" id="KW-0597">Phosphoprotein</keyword>
<evidence type="ECO:0000259" key="23">
    <source>
        <dbReference type="PROSITE" id="PS50110"/>
    </source>
</evidence>